<evidence type="ECO:0000256" key="1">
    <source>
        <dbReference type="ARBA" id="ARBA00004123"/>
    </source>
</evidence>
<feature type="compositionally biased region" description="Polar residues" evidence="6">
    <location>
        <begin position="723"/>
        <end position="732"/>
    </location>
</feature>
<dbReference type="InterPro" id="IPR000048">
    <property type="entry name" value="IQ_motif_EF-hand-BS"/>
</dbReference>
<dbReference type="Pfam" id="PF00612">
    <property type="entry name" value="IQ"/>
    <property type="match status" value="2"/>
</dbReference>
<dbReference type="AlphaFoldDB" id="A0A4Y1QTF2"/>
<evidence type="ECO:0000256" key="4">
    <source>
        <dbReference type="ARBA" id="ARBA00022860"/>
    </source>
</evidence>
<dbReference type="InterPro" id="IPR044159">
    <property type="entry name" value="IQM"/>
</dbReference>
<dbReference type="GO" id="GO:0005634">
    <property type="term" value="C:nucleus"/>
    <property type="evidence" value="ECO:0007669"/>
    <property type="project" value="UniProtKB-SubCell"/>
</dbReference>
<accession>A0A4Y1QTF2</accession>
<gene>
    <name evidence="7" type="ORF">Prudu_003531</name>
</gene>
<keyword evidence="3" id="KW-0963">Cytoplasm</keyword>
<dbReference type="PANTHER" id="PTHR31250">
    <property type="entry name" value="IQ DOMAIN-CONTAINING PROTEIN IQM3"/>
    <property type="match status" value="1"/>
</dbReference>
<evidence type="ECO:0000256" key="2">
    <source>
        <dbReference type="ARBA" id="ARBA00004496"/>
    </source>
</evidence>
<dbReference type="SMART" id="SM00015">
    <property type="entry name" value="IQ"/>
    <property type="match status" value="2"/>
</dbReference>
<name>A0A4Y1QTF2_PRUDU</name>
<organism evidence="7">
    <name type="scientific">Prunus dulcis</name>
    <name type="common">Almond</name>
    <name type="synonym">Amygdalus dulcis</name>
    <dbReference type="NCBI Taxonomy" id="3755"/>
    <lineage>
        <taxon>Eukaryota</taxon>
        <taxon>Viridiplantae</taxon>
        <taxon>Streptophyta</taxon>
        <taxon>Embryophyta</taxon>
        <taxon>Tracheophyta</taxon>
        <taxon>Spermatophyta</taxon>
        <taxon>Magnoliopsida</taxon>
        <taxon>eudicotyledons</taxon>
        <taxon>Gunneridae</taxon>
        <taxon>Pentapetalae</taxon>
        <taxon>rosids</taxon>
        <taxon>fabids</taxon>
        <taxon>Rosales</taxon>
        <taxon>Rosaceae</taxon>
        <taxon>Amygdaloideae</taxon>
        <taxon>Amygdaleae</taxon>
        <taxon>Prunus</taxon>
    </lineage>
</organism>
<evidence type="ECO:0000256" key="5">
    <source>
        <dbReference type="ARBA" id="ARBA00023242"/>
    </source>
</evidence>
<dbReference type="GO" id="GO:0005737">
    <property type="term" value="C:cytoplasm"/>
    <property type="evidence" value="ECO:0007669"/>
    <property type="project" value="UniProtKB-SubCell"/>
</dbReference>
<evidence type="ECO:0000256" key="3">
    <source>
        <dbReference type="ARBA" id="ARBA00022490"/>
    </source>
</evidence>
<dbReference type="PROSITE" id="PS50096">
    <property type="entry name" value="IQ"/>
    <property type="match status" value="1"/>
</dbReference>
<reference evidence="7" key="1">
    <citation type="journal article" date="2019" name="Science">
        <title>Mutation of a bHLH transcription factor allowed almond domestication.</title>
        <authorList>
            <person name="Sanchez-Perez R."/>
            <person name="Pavan S."/>
            <person name="Mazzeo R."/>
            <person name="Moldovan C."/>
            <person name="Aiese Cigliano R."/>
            <person name="Del Cueto J."/>
            <person name="Ricciardi F."/>
            <person name="Lotti C."/>
            <person name="Ricciardi L."/>
            <person name="Dicenta F."/>
            <person name="Lopez-Marques R.L."/>
            <person name="Lindberg Moller B."/>
        </authorList>
    </citation>
    <scope>NUCLEOTIDE SEQUENCE</scope>
</reference>
<dbReference type="PANTHER" id="PTHR31250:SF27">
    <property type="entry name" value="IQ DOMAIN-CONTAINING PROTEIN IQM5"/>
    <property type="match status" value="1"/>
</dbReference>
<protein>
    <submittedName>
        <fullName evidence="7">Calmodulin-binding family protein</fullName>
    </submittedName>
</protein>
<feature type="region of interest" description="Disordered" evidence="6">
    <location>
        <begin position="723"/>
        <end position="744"/>
    </location>
</feature>
<keyword evidence="4" id="KW-0112">Calmodulin-binding</keyword>
<dbReference type="EMBL" id="AP019297">
    <property type="protein sequence ID" value="BBG95079.1"/>
    <property type="molecule type" value="Genomic_DNA"/>
</dbReference>
<keyword evidence="5" id="KW-0539">Nucleus</keyword>
<sequence length="856" mass="95671">MGTNRETRSKKTPAVSLPEPTPLFSPRPVSELEAAATELQRVYKGYRTRRNLADCAVVVEELWEKALVFAALERSSVSFFNIEEHETAVSRWERTRTRAAKLGKGWCKDEKAQMLASQLIHAIGSDSICNSIMMSGLNARLSNLSSTDVNLKDCPRSVLTLQCIKYLGPKERESYQVIVENGKLVHRQTGKLVHTVELGSKWIFALSASRALYVGQEIKGVFQHSSFLSGGAASAAGRLVAHNEVLEAIWPSNSHYLPTIHNFKKLISFLEEQQVDLTNVKMCAIDDDKESFIDPTDHQNESMGSISNATNREAPVYDLSKQWSTYLVCEDYPAGLGLRTLEQVNLSPKKTREVDLGTCREESETQNRSIGSDKMSLQRSISFKNWEFTEPKLEASDQTFEKSGSTSSVGRNCEKLQIKKPTIVLPEPMVYFSPKPVSELDAAATRLQKVYKSYRTRRNLADCAVVVEELWWQALDFAALKRSSVSFYSTEKHESAESRWARARTRAAKVGKGLCKDEKAQKLALQHWLEAIDPRHRYGHNLQFYHDVWSDCRSIQPFFYWLDVGDGKDTNLKKCPRTVLQRQCIKYLGPKERDAYEVIVENGRLVHKPSGMPVETVEGSKWIFVLSTSRALYVGQKRKGSFQHSSFLSGGATTAAGRLVAHNGVLEAIWPYSGHYLPTEDNFKEFISFLEEHHVDLTNVKMCATDDDKASYKAPCDDLSKTELNGSITNDPNPIKHQHEGSMGSNAEAPAFDLSRPLSCKWTSGLGPRIGCVRDYPANLQFMALEQVNLSPKVSLGHHGSCAPIPSPRPSPKIRVSPRLAYMGLPSPRSASKPSLNDSRSASITCIVKDKALGSR</sequence>
<proteinExistence type="predicted"/>
<feature type="region of interest" description="Disordered" evidence="6">
    <location>
        <begin position="1"/>
        <end position="23"/>
    </location>
</feature>
<evidence type="ECO:0000256" key="6">
    <source>
        <dbReference type="SAM" id="MobiDB-lite"/>
    </source>
</evidence>
<comment type="subcellular location">
    <subcellularLocation>
        <location evidence="2">Cytoplasm</location>
    </subcellularLocation>
    <subcellularLocation>
        <location evidence="1">Nucleus</location>
    </subcellularLocation>
</comment>
<evidence type="ECO:0000313" key="7">
    <source>
        <dbReference type="EMBL" id="BBG95079.1"/>
    </source>
</evidence>
<dbReference type="GO" id="GO:0005516">
    <property type="term" value="F:calmodulin binding"/>
    <property type="evidence" value="ECO:0007669"/>
    <property type="project" value="UniProtKB-KW"/>
</dbReference>